<feature type="repeat" description="TPR" evidence="1">
    <location>
        <begin position="21"/>
        <end position="54"/>
    </location>
</feature>
<dbReference type="Pfam" id="PF13424">
    <property type="entry name" value="TPR_12"/>
    <property type="match status" value="1"/>
</dbReference>
<dbReference type="PANTHER" id="PTHR46082:SF6">
    <property type="entry name" value="AAA+ ATPASE DOMAIN-CONTAINING PROTEIN-RELATED"/>
    <property type="match status" value="1"/>
</dbReference>
<dbReference type="PRINTS" id="PR00381">
    <property type="entry name" value="KINESINLIGHT"/>
</dbReference>
<evidence type="ECO:0000256" key="1">
    <source>
        <dbReference type="PROSITE-ProRule" id="PRU00339"/>
    </source>
</evidence>
<evidence type="ECO:0000313" key="4">
    <source>
        <dbReference type="Proteomes" id="UP000297299"/>
    </source>
</evidence>
<keyword evidence="2" id="KW-1133">Transmembrane helix</keyword>
<dbReference type="SMART" id="SM00028">
    <property type="entry name" value="TPR"/>
    <property type="match status" value="3"/>
</dbReference>
<sequence length="217" mass="24507">MYFRVLEDYEKVFGSDHTSTFITINNLGILYKNQGKLAEAEKMYHRALEGSEKALGSDYTSTLKIIGNLGNLYSNQGKLAKAEIMYLRVLEGYEKAFGPDHISILIIVGNLGLLYLNQGNLAETKIMYLQVLEGYEKAFGFELALFYLLVLYIISAFGNLFSQTDRKDMAREMYIRALSGYTTVQGPFSKLIGSKRQNENTMSKIANLRSLKRKSAS</sequence>
<gene>
    <name evidence="3" type="ORF">BOTCAL_0730g00010</name>
</gene>
<keyword evidence="2" id="KW-0812">Transmembrane</keyword>
<dbReference type="PANTHER" id="PTHR46082">
    <property type="entry name" value="ATP/GTP-BINDING PROTEIN-RELATED"/>
    <property type="match status" value="1"/>
</dbReference>
<feature type="transmembrane region" description="Helical" evidence="2">
    <location>
        <begin position="102"/>
        <end position="118"/>
    </location>
</feature>
<feature type="transmembrane region" description="Helical" evidence="2">
    <location>
        <begin position="138"/>
        <end position="161"/>
    </location>
</feature>
<keyword evidence="1" id="KW-0802">TPR repeat</keyword>
<dbReference type="Gene3D" id="1.25.40.10">
    <property type="entry name" value="Tetratricopeptide repeat domain"/>
    <property type="match status" value="1"/>
</dbReference>
<dbReference type="EMBL" id="PHWZ01000726">
    <property type="protein sequence ID" value="TEY32460.1"/>
    <property type="molecule type" value="Genomic_DNA"/>
</dbReference>
<reference evidence="3 4" key="1">
    <citation type="submission" date="2017-11" db="EMBL/GenBank/DDBJ databases">
        <title>Comparative genomics of Botrytis spp.</title>
        <authorList>
            <person name="Valero-Jimenez C.A."/>
            <person name="Tapia P."/>
            <person name="Veloso J."/>
            <person name="Silva-Moreno E."/>
            <person name="Staats M."/>
            <person name="Valdes J.H."/>
            <person name="Van Kan J.A.L."/>
        </authorList>
    </citation>
    <scope>NUCLEOTIDE SEQUENCE [LARGE SCALE GENOMIC DNA]</scope>
    <source>
        <strain evidence="3 4">MUCL2830</strain>
    </source>
</reference>
<keyword evidence="2" id="KW-0472">Membrane</keyword>
<keyword evidence="4" id="KW-1185">Reference proteome</keyword>
<dbReference type="STRING" id="38488.A0A4Y8CJB9"/>
<dbReference type="SUPFAM" id="SSF48452">
    <property type="entry name" value="TPR-like"/>
    <property type="match status" value="1"/>
</dbReference>
<accession>A0A4Y8CJB9</accession>
<evidence type="ECO:0000256" key="2">
    <source>
        <dbReference type="SAM" id="Phobius"/>
    </source>
</evidence>
<dbReference type="OrthoDB" id="626167at2759"/>
<dbReference type="InterPro" id="IPR053137">
    <property type="entry name" value="NLR-like"/>
</dbReference>
<proteinExistence type="predicted"/>
<name>A0A4Y8CJB9_9HELO</name>
<evidence type="ECO:0000313" key="3">
    <source>
        <dbReference type="EMBL" id="TEY32460.1"/>
    </source>
</evidence>
<dbReference type="AlphaFoldDB" id="A0A4Y8CJB9"/>
<dbReference type="InterPro" id="IPR019734">
    <property type="entry name" value="TPR_rpt"/>
</dbReference>
<protein>
    <submittedName>
        <fullName evidence="3">Uncharacterized protein</fullName>
    </submittedName>
</protein>
<dbReference type="InterPro" id="IPR011990">
    <property type="entry name" value="TPR-like_helical_dom_sf"/>
</dbReference>
<dbReference type="PROSITE" id="PS50005">
    <property type="entry name" value="TPR"/>
    <property type="match status" value="1"/>
</dbReference>
<dbReference type="Pfam" id="PF13374">
    <property type="entry name" value="TPR_10"/>
    <property type="match status" value="1"/>
</dbReference>
<comment type="caution">
    <text evidence="3">The sequence shown here is derived from an EMBL/GenBank/DDBJ whole genome shotgun (WGS) entry which is preliminary data.</text>
</comment>
<dbReference type="Proteomes" id="UP000297299">
    <property type="component" value="Unassembled WGS sequence"/>
</dbReference>
<organism evidence="3 4">
    <name type="scientific">Botryotinia calthae</name>
    <dbReference type="NCBI Taxonomy" id="38488"/>
    <lineage>
        <taxon>Eukaryota</taxon>
        <taxon>Fungi</taxon>
        <taxon>Dikarya</taxon>
        <taxon>Ascomycota</taxon>
        <taxon>Pezizomycotina</taxon>
        <taxon>Leotiomycetes</taxon>
        <taxon>Helotiales</taxon>
        <taxon>Sclerotiniaceae</taxon>
        <taxon>Botryotinia</taxon>
    </lineage>
</organism>